<comment type="caution">
    <text evidence="2">The sequence shown here is derived from an EMBL/GenBank/DDBJ whole genome shotgun (WGS) entry which is preliminary data.</text>
</comment>
<dbReference type="AlphaFoldDB" id="A0A9P6EJR6"/>
<reference evidence="2" key="1">
    <citation type="submission" date="2020-11" db="EMBL/GenBank/DDBJ databases">
        <authorList>
            <consortium name="DOE Joint Genome Institute"/>
            <person name="Ahrendt S."/>
            <person name="Riley R."/>
            <person name="Andreopoulos W."/>
            <person name="Labutti K."/>
            <person name="Pangilinan J."/>
            <person name="Ruiz-Duenas F.J."/>
            <person name="Barrasa J.M."/>
            <person name="Sanchez-Garcia M."/>
            <person name="Camarero S."/>
            <person name="Miyauchi S."/>
            <person name="Serrano A."/>
            <person name="Linde D."/>
            <person name="Babiker R."/>
            <person name="Drula E."/>
            <person name="Ayuso-Fernandez I."/>
            <person name="Pacheco R."/>
            <person name="Padilla G."/>
            <person name="Ferreira P."/>
            <person name="Barriuso J."/>
            <person name="Kellner H."/>
            <person name="Castanera R."/>
            <person name="Alfaro M."/>
            <person name="Ramirez L."/>
            <person name="Pisabarro A.G."/>
            <person name="Kuo A."/>
            <person name="Tritt A."/>
            <person name="Lipzen A."/>
            <person name="He G."/>
            <person name="Yan M."/>
            <person name="Ng V."/>
            <person name="Cullen D."/>
            <person name="Martin F."/>
            <person name="Rosso M.-N."/>
            <person name="Henrissat B."/>
            <person name="Hibbett D."/>
            <person name="Martinez A.T."/>
            <person name="Grigoriev I.V."/>
        </authorList>
    </citation>
    <scope>NUCLEOTIDE SEQUENCE</scope>
    <source>
        <strain evidence="2">CBS 506.95</strain>
    </source>
</reference>
<name>A0A9P6EJR6_9AGAR</name>
<dbReference type="OrthoDB" id="3068520at2759"/>
<proteinExistence type="predicted"/>
<keyword evidence="3" id="KW-1185">Reference proteome</keyword>
<dbReference type="Proteomes" id="UP000807306">
    <property type="component" value="Unassembled WGS sequence"/>
</dbReference>
<dbReference type="EMBL" id="MU157837">
    <property type="protein sequence ID" value="KAF9531011.1"/>
    <property type="molecule type" value="Genomic_DNA"/>
</dbReference>
<accession>A0A9P6EJR6</accession>
<organism evidence="2 3">
    <name type="scientific">Crepidotus variabilis</name>
    <dbReference type="NCBI Taxonomy" id="179855"/>
    <lineage>
        <taxon>Eukaryota</taxon>
        <taxon>Fungi</taxon>
        <taxon>Dikarya</taxon>
        <taxon>Basidiomycota</taxon>
        <taxon>Agaricomycotina</taxon>
        <taxon>Agaricomycetes</taxon>
        <taxon>Agaricomycetidae</taxon>
        <taxon>Agaricales</taxon>
        <taxon>Agaricineae</taxon>
        <taxon>Crepidotaceae</taxon>
        <taxon>Crepidotus</taxon>
    </lineage>
</organism>
<evidence type="ECO:0000256" key="1">
    <source>
        <dbReference type="SAM" id="MobiDB-lite"/>
    </source>
</evidence>
<evidence type="ECO:0000313" key="2">
    <source>
        <dbReference type="EMBL" id="KAF9531011.1"/>
    </source>
</evidence>
<feature type="region of interest" description="Disordered" evidence="1">
    <location>
        <begin position="104"/>
        <end position="125"/>
    </location>
</feature>
<sequence length="506" mass="56383">MTIIISSSPARSFMTIDTKIASLGRPRSNSKASSIYARASQSAKTSKYGFDTISAPSPLSASFKDVSFWKTSVVVPLSPSHARQKPPLPTRAFQILCLPPSNEPHLHPENYRKRKRSPSTEEAPLSPLFYGQNLPFVQRSRTPPPAYTETEYAHPIWDEHNSSLLFSVDRSARRGSPRKPRTTLQATISNAVPAHLSAVLSGIEFEHRVIDQSLSISLYEGPCSDLFKPKNEVYDSSICEVTSLCITVGQRLEEYGPHAINAVWSFIVWFLAWTQSTRQVPLDDIHLSVPEAFDSLHPNQSIHSFIGKKPIIDAHTLSWVGGVGALSYLLQFCSPEGIQELQVISELSMDDALILLRYLSRFKIHTLSIGAVVFCPPSLVPSYPVRLCNKFDSQIISPIFLPHLDCLKVSSTVDLVPLFDALSLPKLCKLELDVVDAPVEVFDSIIDLPLVWEQILYFDIIHDVEVERDDAMKDVLQHLSPRAYVATNGEGLGGCNRDECFRDWSA</sequence>
<evidence type="ECO:0000313" key="3">
    <source>
        <dbReference type="Proteomes" id="UP000807306"/>
    </source>
</evidence>
<protein>
    <submittedName>
        <fullName evidence="2">Uncharacterized protein</fullName>
    </submittedName>
</protein>
<gene>
    <name evidence="2" type="ORF">CPB83DRAFT_904988</name>
</gene>